<dbReference type="UniPathway" id="UPA00070">
    <property type="reaction ID" value="UER00120"/>
</dbReference>
<evidence type="ECO:0000259" key="8">
    <source>
        <dbReference type="SMART" id="SM00934"/>
    </source>
</evidence>
<dbReference type="SMART" id="SM00934">
    <property type="entry name" value="OMPdecase"/>
    <property type="match status" value="1"/>
</dbReference>
<reference evidence="9 10" key="1">
    <citation type="submission" date="2016-10" db="EMBL/GenBank/DDBJ databases">
        <authorList>
            <person name="de Groot N.N."/>
        </authorList>
    </citation>
    <scope>NUCLEOTIDE SEQUENCE [LARGE SCALE GENOMIC DNA]</scope>
    <source>
        <strain evidence="9 10">CGMCC 1.5058</strain>
    </source>
</reference>
<name>A0A1G8H3W4_9CLOT</name>
<dbReference type="GO" id="GO:0006207">
    <property type="term" value="P:'de novo' pyrimidine nucleobase biosynthetic process"/>
    <property type="evidence" value="ECO:0007669"/>
    <property type="project" value="InterPro"/>
</dbReference>
<dbReference type="GO" id="GO:0044205">
    <property type="term" value="P:'de novo' UMP biosynthetic process"/>
    <property type="evidence" value="ECO:0007669"/>
    <property type="project" value="UniProtKB-UniRule"/>
</dbReference>
<dbReference type="InterPro" id="IPR011995">
    <property type="entry name" value="OMPdecase_type-2"/>
</dbReference>
<dbReference type="SUPFAM" id="SSF51366">
    <property type="entry name" value="Ribulose-phoshate binding barrel"/>
    <property type="match status" value="1"/>
</dbReference>
<dbReference type="PANTHER" id="PTHR43375:SF1">
    <property type="entry name" value="OROTIDINE 5'-PHOSPHATE DECARBOXYLASE"/>
    <property type="match status" value="1"/>
</dbReference>
<evidence type="ECO:0000313" key="9">
    <source>
        <dbReference type="EMBL" id="SDI01286.1"/>
    </source>
</evidence>
<evidence type="ECO:0000256" key="5">
    <source>
        <dbReference type="ARBA" id="ARBA00023239"/>
    </source>
</evidence>
<dbReference type="NCBIfam" id="TIGR02127">
    <property type="entry name" value="pyrF_sub2"/>
    <property type="match status" value="1"/>
</dbReference>
<dbReference type="InterPro" id="IPR001754">
    <property type="entry name" value="OMPdeCOase_dom"/>
</dbReference>
<keyword evidence="4 7" id="KW-0665">Pyrimidine biosynthesis</keyword>
<comment type="similarity">
    <text evidence="2 7">Belongs to the OMP decarboxylase family. Type 2 subfamily.</text>
</comment>
<feature type="active site" description="Proton donor" evidence="7">
    <location>
        <position position="97"/>
    </location>
</feature>
<comment type="catalytic activity">
    <reaction evidence="6 7">
        <text>orotidine 5'-phosphate + H(+) = UMP + CO2</text>
        <dbReference type="Rhea" id="RHEA:11596"/>
        <dbReference type="ChEBI" id="CHEBI:15378"/>
        <dbReference type="ChEBI" id="CHEBI:16526"/>
        <dbReference type="ChEBI" id="CHEBI:57538"/>
        <dbReference type="ChEBI" id="CHEBI:57865"/>
        <dbReference type="EC" id="4.1.1.23"/>
    </reaction>
</comment>
<dbReference type="CDD" id="cd04725">
    <property type="entry name" value="OMP_decarboxylase_like"/>
    <property type="match status" value="1"/>
</dbReference>
<sequence>MIIDRLQKEALEKSPICVGLDTSLSYLPRELKEKDWSISEKIFHFNKQIIDHTEDLAACFKLQIAYYEAMGLQGLEAYKETLAYLKKKNILSIGDIKRGDILATQSEYAKAHLTGEFEADIVTVNAYMGEDAVSPFYPYMTEREKGVFVLLHTSNESAGDLQELISGGKELYLHMGDLLEKWGRPYLGASGFSAVGAVAGLTYPKEFEKLSELYPNMFFLIPGYGAQGGRGEDLRPVFQKRINGVVNSSRGLIAAHVGKTEGMDFASFAREAALIMKEDLVGWQ</sequence>
<dbReference type="EC" id="4.1.1.23" evidence="7"/>
<evidence type="ECO:0000313" key="10">
    <source>
        <dbReference type="Proteomes" id="UP000183255"/>
    </source>
</evidence>
<proteinExistence type="inferred from homology"/>
<dbReference type="InterPro" id="IPR013785">
    <property type="entry name" value="Aldolase_TIM"/>
</dbReference>
<dbReference type="GO" id="GO:0004590">
    <property type="term" value="F:orotidine-5'-phosphate decarboxylase activity"/>
    <property type="evidence" value="ECO:0007669"/>
    <property type="project" value="UniProtKB-UniRule"/>
</dbReference>
<keyword evidence="5 7" id="KW-0456">Lyase</keyword>
<dbReference type="Pfam" id="PF00215">
    <property type="entry name" value="OMPdecase"/>
    <property type="match status" value="1"/>
</dbReference>
<evidence type="ECO:0000256" key="4">
    <source>
        <dbReference type="ARBA" id="ARBA00022975"/>
    </source>
</evidence>
<comment type="pathway">
    <text evidence="1 7">Pyrimidine metabolism; UMP biosynthesis via de novo pathway; UMP from orotate: step 2/2.</text>
</comment>
<keyword evidence="3 7" id="KW-0210">Decarboxylase</keyword>
<dbReference type="Proteomes" id="UP000183255">
    <property type="component" value="Unassembled WGS sequence"/>
</dbReference>
<organism evidence="9 10">
    <name type="scientific">Proteiniclasticum ruminis</name>
    <dbReference type="NCBI Taxonomy" id="398199"/>
    <lineage>
        <taxon>Bacteria</taxon>
        <taxon>Bacillati</taxon>
        <taxon>Bacillota</taxon>
        <taxon>Clostridia</taxon>
        <taxon>Eubacteriales</taxon>
        <taxon>Clostridiaceae</taxon>
        <taxon>Proteiniclasticum</taxon>
    </lineage>
</organism>
<evidence type="ECO:0000256" key="7">
    <source>
        <dbReference type="HAMAP-Rule" id="MF_01215"/>
    </source>
</evidence>
<dbReference type="PANTHER" id="PTHR43375">
    <property type="entry name" value="OROTIDINE 5'-PHOSPHATE DECARBOXYLASE"/>
    <property type="match status" value="1"/>
</dbReference>
<evidence type="ECO:0000256" key="1">
    <source>
        <dbReference type="ARBA" id="ARBA00004861"/>
    </source>
</evidence>
<accession>A0A1G8H3W4</accession>
<dbReference type="AlphaFoldDB" id="A0A1G8H3W4"/>
<evidence type="ECO:0000256" key="2">
    <source>
        <dbReference type="ARBA" id="ARBA00008847"/>
    </source>
</evidence>
<evidence type="ECO:0000256" key="6">
    <source>
        <dbReference type="ARBA" id="ARBA00049157"/>
    </source>
</evidence>
<dbReference type="InterPro" id="IPR011060">
    <property type="entry name" value="RibuloseP-bd_barrel"/>
</dbReference>
<dbReference type="HAMAP" id="MF_01215">
    <property type="entry name" value="OMPdecase_type2"/>
    <property type="match status" value="1"/>
</dbReference>
<dbReference type="EMBL" id="FNDZ01000001">
    <property type="protein sequence ID" value="SDI01286.1"/>
    <property type="molecule type" value="Genomic_DNA"/>
</dbReference>
<gene>
    <name evidence="7" type="primary">pyrF</name>
    <name evidence="9" type="ORF">SAMN05421804_101463</name>
</gene>
<dbReference type="RefSeq" id="WP_031573548.1">
    <property type="nucleotide sequence ID" value="NZ_FNDZ01000001.1"/>
</dbReference>
<dbReference type="Gene3D" id="3.20.20.70">
    <property type="entry name" value="Aldolase class I"/>
    <property type="match status" value="1"/>
</dbReference>
<feature type="domain" description="Orotidine 5'-phosphate decarboxylase" evidence="8">
    <location>
        <begin position="15"/>
        <end position="265"/>
    </location>
</feature>
<evidence type="ECO:0000256" key="3">
    <source>
        <dbReference type="ARBA" id="ARBA00022793"/>
    </source>
</evidence>
<protein>
    <recommendedName>
        <fullName evidence="7">Orotidine 5'-phosphate decarboxylase</fullName>
        <ecNumber evidence="7">4.1.1.23</ecNumber>
    </recommendedName>
    <alternativeName>
        <fullName evidence="7">OMP decarboxylase</fullName>
        <shortName evidence="7">OMPDCase</shortName>
        <shortName evidence="7">OMPdecase</shortName>
    </alternativeName>
</protein>